<keyword evidence="4" id="KW-1185">Reference proteome</keyword>
<dbReference type="PANTHER" id="PTHR44196">
    <property type="entry name" value="DEHYDROGENASE/REDUCTASE SDR FAMILY MEMBER 7B"/>
    <property type="match status" value="1"/>
</dbReference>
<name>A0A7W9YLX9_9ACTN</name>
<dbReference type="RefSeq" id="WP_184078718.1">
    <property type="nucleotide sequence ID" value="NZ_JACHDS010000001.1"/>
</dbReference>
<dbReference type="Proteomes" id="UP000546642">
    <property type="component" value="Unassembled WGS sequence"/>
</dbReference>
<dbReference type="AlphaFoldDB" id="A0A7W9YLX9"/>
<reference evidence="3 4" key="1">
    <citation type="submission" date="2020-08" db="EMBL/GenBank/DDBJ databases">
        <title>Sequencing the genomes of 1000 actinobacteria strains.</title>
        <authorList>
            <person name="Klenk H.-P."/>
        </authorList>
    </citation>
    <scope>NUCLEOTIDE SEQUENCE [LARGE SCALE GENOMIC DNA]</scope>
    <source>
        <strain evidence="3 4">DSM 46659</strain>
    </source>
</reference>
<dbReference type="PANTHER" id="PTHR44196:SF1">
    <property type="entry name" value="DEHYDROGENASE_REDUCTASE SDR FAMILY MEMBER 7B"/>
    <property type="match status" value="1"/>
</dbReference>
<comment type="caution">
    <text evidence="3">The sequence shown here is derived from an EMBL/GenBank/DDBJ whole genome shotgun (WGS) entry which is preliminary data.</text>
</comment>
<evidence type="ECO:0000313" key="4">
    <source>
        <dbReference type="Proteomes" id="UP000546642"/>
    </source>
</evidence>
<keyword evidence="2" id="KW-0560">Oxidoreductase</keyword>
<accession>A0A7W9YLX9</accession>
<evidence type="ECO:0000256" key="1">
    <source>
        <dbReference type="ARBA" id="ARBA00006484"/>
    </source>
</evidence>
<dbReference type="CDD" id="cd05233">
    <property type="entry name" value="SDR_c"/>
    <property type="match status" value="1"/>
</dbReference>
<dbReference type="InterPro" id="IPR002347">
    <property type="entry name" value="SDR_fam"/>
</dbReference>
<comment type="similarity">
    <text evidence="1">Belongs to the short-chain dehydrogenases/reductases (SDR) family.</text>
</comment>
<dbReference type="EMBL" id="JACHDS010000001">
    <property type="protein sequence ID" value="MBB6174593.1"/>
    <property type="molecule type" value="Genomic_DNA"/>
</dbReference>
<gene>
    <name evidence="3" type="ORF">HNR23_004653</name>
</gene>
<dbReference type="GO" id="GO:0016491">
    <property type="term" value="F:oxidoreductase activity"/>
    <property type="evidence" value="ECO:0007669"/>
    <property type="project" value="UniProtKB-KW"/>
</dbReference>
<evidence type="ECO:0000256" key="2">
    <source>
        <dbReference type="ARBA" id="ARBA00023002"/>
    </source>
</evidence>
<protein>
    <submittedName>
        <fullName evidence="3">NAD(P)-dependent dehydrogenase (Short-subunit alcohol dehydrogenase family)</fullName>
    </submittedName>
</protein>
<dbReference type="PRINTS" id="PR00081">
    <property type="entry name" value="GDHRDH"/>
</dbReference>
<sequence>MQDTRVVVTGAGRGFGRALAVGFARSGAEVFLSARRIESAEAVRDEIRALGHERVHAFTCDLGDPASVRDFTRKVGEWTDRVDILLNNGAAWLDATDLEEAGDDDIAAAIASGGTGTVLLTKHMLPLLRGSDRPDIVTMVSSVASGRSNAGIGNPAFAAAKGAQANFSDIMSERLRPHGIRVIALYPPDFTDLDPLSEEWESAVRGPSSMLTARSVLDCVLFAVNQPRDCFIRTFEFEPLPS</sequence>
<evidence type="ECO:0000313" key="3">
    <source>
        <dbReference type="EMBL" id="MBB6174593.1"/>
    </source>
</evidence>
<dbReference type="Gene3D" id="3.40.50.720">
    <property type="entry name" value="NAD(P)-binding Rossmann-like Domain"/>
    <property type="match status" value="1"/>
</dbReference>
<organism evidence="3 4">
    <name type="scientific">Nocardiopsis mwathae</name>
    <dbReference type="NCBI Taxonomy" id="1472723"/>
    <lineage>
        <taxon>Bacteria</taxon>
        <taxon>Bacillati</taxon>
        <taxon>Actinomycetota</taxon>
        <taxon>Actinomycetes</taxon>
        <taxon>Streptosporangiales</taxon>
        <taxon>Nocardiopsidaceae</taxon>
        <taxon>Nocardiopsis</taxon>
    </lineage>
</organism>
<dbReference type="SUPFAM" id="SSF51735">
    <property type="entry name" value="NAD(P)-binding Rossmann-fold domains"/>
    <property type="match status" value="1"/>
</dbReference>
<dbReference type="Pfam" id="PF00106">
    <property type="entry name" value="adh_short"/>
    <property type="match status" value="1"/>
</dbReference>
<proteinExistence type="inferred from homology"/>
<dbReference type="GO" id="GO:0016020">
    <property type="term" value="C:membrane"/>
    <property type="evidence" value="ECO:0007669"/>
    <property type="project" value="TreeGrafter"/>
</dbReference>
<dbReference type="InterPro" id="IPR036291">
    <property type="entry name" value="NAD(P)-bd_dom_sf"/>
</dbReference>